<dbReference type="AlphaFoldDB" id="A0A1B8AJV8"/>
<dbReference type="EMBL" id="LYXU01000003">
    <property type="protein sequence ID" value="OBS20564.1"/>
    <property type="molecule type" value="Genomic_DNA"/>
</dbReference>
<name>A0A1B8AJV8_FUSPO</name>
<keyword evidence="2" id="KW-1185">Reference proteome</keyword>
<proteinExistence type="predicted"/>
<evidence type="ECO:0000313" key="1">
    <source>
        <dbReference type="EMBL" id="OBS20564.1"/>
    </source>
</evidence>
<evidence type="ECO:0000313" key="2">
    <source>
        <dbReference type="Proteomes" id="UP000091967"/>
    </source>
</evidence>
<dbReference type="Gene3D" id="3.40.50.1240">
    <property type="entry name" value="Phosphoglycerate mutase-like"/>
    <property type="match status" value="1"/>
</dbReference>
<gene>
    <name evidence="1" type="ORF">FPOA_06922</name>
</gene>
<dbReference type="STRING" id="36050.A0A1B8AJV8"/>
<organism evidence="1 2">
    <name type="scientific">Fusarium poae</name>
    <dbReference type="NCBI Taxonomy" id="36050"/>
    <lineage>
        <taxon>Eukaryota</taxon>
        <taxon>Fungi</taxon>
        <taxon>Dikarya</taxon>
        <taxon>Ascomycota</taxon>
        <taxon>Pezizomycotina</taxon>
        <taxon>Sordariomycetes</taxon>
        <taxon>Hypocreomycetidae</taxon>
        <taxon>Hypocreales</taxon>
        <taxon>Nectriaceae</taxon>
        <taxon>Fusarium</taxon>
    </lineage>
</organism>
<reference evidence="1 2" key="1">
    <citation type="submission" date="2016-06" db="EMBL/GenBank/DDBJ databases">
        <title>Living apart together: crosstalk between the core and supernumerary genomes in a fungal plant pathogen.</title>
        <authorList>
            <person name="Vanheule A."/>
            <person name="Audenaert K."/>
            <person name="Warris S."/>
            <person name="Van De Geest H."/>
            <person name="Schijlen E."/>
            <person name="Hofte M."/>
            <person name="De Saeger S."/>
            <person name="Haesaert G."/>
            <person name="Waalwijk C."/>
            <person name="Van Der Lee T."/>
        </authorList>
    </citation>
    <scope>NUCLEOTIDE SEQUENCE [LARGE SCALE GENOMIC DNA]</scope>
    <source>
        <strain evidence="1 2">2516</strain>
    </source>
</reference>
<accession>A0A1B8AJV8</accession>
<comment type="caution">
    <text evidence="1">The sequence shown here is derived from an EMBL/GenBank/DDBJ whole genome shotgun (WGS) entry which is preliminary data.</text>
</comment>
<sequence length="1036" mass="117617">MSQTISWCSIESPVPGLLTSQGNEVTYYSQTCVEIVEIVPFEKTDMVIRPRRDADTVARPRKPLKKVMSQISPLSTQWLIFREKIRAASPEEQRQFFQLCAAFAPEHGKRTDEEWRDFIGRLPLTVTYPPSPVLLHLSFEALRASCAGSHPPSDPRLLQRSANDNLAELRKLLGATEHISCNRLALEDRIVCAVPIGFVEEVYKSLPIALINDLPFETVSRALNVIDNMELCTHKPENKFRVLLWQCAVSQEDSNSFRNWMASEEGKRHYLKAKDSLCQLLTGEEFELSLTTLRCYELVLGDDSWWGDGDNDDSRPVDETWPVGETWIASFTAHQGGSVQRPRPNLWQIVGSSFKLAYSKIYPSTALRWLDTVLDERSSSDGLVQTFWERRMAEINSALLQEAPYDTLRSQAMQRQASQRGYSLGIMVPMDRSLRELSSQSHAGTYIEQLIRWMSDARDEIEISTPTLPLVRALLLAALCYQYDDSITLASDCFEKAKAMFDKILFFLGGLDGLEERLPDDDFCDLALASWGFFKYDQFQQRPDGQQGLHNSYHTEDFEKFVWRGLQHGNRLLKRPEFNEQDWEIKCDHSKTNIYWCHEFKITPLRSTDQKSSFQAFASIKYTDAGFVMIAKNAGLEVTRTDKNDDTGMAIYQLVNGSCARAPHKLLHLSSVRAKCQLVFIRHHEAISNIRLSDGLDLTKMLVDDAKTLIECIRTDTQKSNPIGVGDFWPDGLTRHGRSEAAKPLLTPLKNVYEIISSPCLRAVHSAMLMAGSFQKVGSRYENKGQVLLQHDSRLREATNWPQDEAAIMQEVAGRRSASYIEVQGGNGRDRAPGTILRRATVDLTHIMPFCKHEKVTTLATVMKAMRRPRTVDEIECEVSQFRDDLLQLTLKITDEHQASGRTGAPVVVVVLHGGIFNFIVNNWNCKFKRETNRSNWEWCASTTLGNGDVTVFEFSNCGKTLEEISRKSYFEEVFGDKYRNLAEENLSQPYYNIDGTPVDEKQEHVDFMKRTGTAVAAVPTKALEIVWSEITAGEN</sequence>
<dbReference type="InterPro" id="IPR029033">
    <property type="entry name" value="His_PPase_superfam"/>
</dbReference>
<protein>
    <submittedName>
        <fullName evidence="1">Uncharacterized protein</fullName>
    </submittedName>
</protein>
<dbReference type="Proteomes" id="UP000091967">
    <property type="component" value="Unassembled WGS sequence"/>
</dbReference>